<feature type="transmembrane region" description="Helical" evidence="8">
    <location>
        <begin position="56"/>
        <end position="84"/>
    </location>
</feature>
<name>A0A091QYE7_MERNU</name>
<feature type="transmembrane region" description="Helical" evidence="8">
    <location>
        <begin position="136"/>
        <end position="156"/>
    </location>
</feature>
<keyword evidence="10" id="KW-1185">Reference proteome</keyword>
<keyword evidence="6 9" id="KW-0675">Receptor</keyword>
<dbReference type="GO" id="GO:0004930">
    <property type="term" value="F:G protein-coupled receptor activity"/>
    <property type="evidence" value="ECO:0007669"/>
    <property type="project" value="UniProtKB-KW"/>
</dbReference>
<protein>
    <submittedName>
        <fullName evidence="9">Mas-related G-protein coupled receptor member H</fullName>
    </submittedName>
</protein>
<dbReference type="Proteomes" id="UP000052967">
    <property type="component" value="Unassembled WGS sequence"/>
</dbReference>
<feature type="transmembrane region" description="Helical" evidence="8">
    <location>
        <begin position="28"/>
        <end position="50"/>
    </location>
</feature>
<evidence type="ECO:0000313" key="9">
    <source>
        <dbReference type="EMBL" id="KFQ32575.1"/>
    </source>
</evidence>
<evidence type="ECO:0000256" key="8">
    <source>
        <dbReference type="SAM" id="Phobius"/>
    </source>
</evidence>
<accession>A0A091QYE7</accession>
<feature type="non-terminal residue" evidence="9">
    <location>
        <position position="179"/>
    </location>
</feature>
<keyword evidence="7" id="KW-0807">Transducer</keyword>
<dbReference type="EMBL" id="KK709765">
    <property type="protein sequence ID" value="KFQ32575.1"/>
    <property type="molecule type" value="Genomic_DNA"/>
</dbReference>
<evidence type="ECO:0000313" key="10">
    <source>
        <dbReference type="Proteomes" id="UP000052967"/>
    </source>
</evidence>
<dbReference type="SUPFAM" id="SSF81321">
    <property type="entry name" value="Family A G protein-coupled receptor-like"/>
    <property type="match status" value="1"/>
</dbReference>
<evidence type="ECO:0000256" key="6">
    <source>
        <dbReference type="ARBA" id="ARBA00023170"/>
    </source>
</evidence>
<dbReference type="Gene3D" id="1.20.1070.10">
    <property type="entry name" value="Rhodopsin 7-helix transmembrane proteins"/>
    <property type="match status" value="1"/>
</dbReference>
<evidence type="ECO:0000256" key="4">
    <source>
        <dbReference type="ARBA" id="ARBA00023040"/>
    </source>
</evidence>
<reference evidence="9 10" key="1">
    <citation type="submission" date="2014-04" db="EMBL/GenBank/DDBJ databases">
        <title>Genome evolution of avian class.</title>
        <authorList>
            <person name="Zhang G."/>
            <person name="Li C."/>
        </authorList>
    </citation>
    <scope>NUCLEOTIDE SEQUENCE [LARGE SCALE GENOMIC DNA]</scope>
    <source>
        <strain evidence="9">BGI_N331</strain>
    </source>
</reference>
<keyword evidence="4" id="KW-0297">G-protein coupled receptor</keyword>
<dbReference type="PANTHER" id="PTHR11334">
    <property type="entry name" value="MAS-RELATED G-PROTEIN COUPLED RECEPTOR"/>
    <property type="match status" value="1"/>
</dbReference>
<dbReference type="PRINTS" id="PR02108">
    <property type="entry name" value="MRGPCRFAMILY"/>
</dbReference>
<evidence type="ECO:0000256" key="2">
    <source>
        <dbReference type="ARBA" id="ARBA00022692"/>
    </source>
</evidence>
<evidence type="ECO:0000256" key="5">
    <source>
        <dbReference type="ARBA" id="ARBA00023136"/>
    </source>
</evidence>
<evidence type="ECO:0000256" key="1">
    <source>
        <dbReference type="ARBA" id="ARBA00004141"/>
    </source>
</evidence>
<keyword evidence="2 8" id="KW-0812">Transmembrane</keyword>
<feature type="non-terminal residue" evidence="9">
    <location>
        <position position="1"/>
    </location>
</feature>
<gene>
    <name evidence="9" type="ORF">N331_12092</name>
</gene>
<evidence type="ECO:0000256" key="3">
    <source>
        <dbReference type="ARBA" id="ARBA00022989"/>
    </source>
</evidence>
<comment type="subcellular location">
    <subcellularLocation>
        <location evidence="1">Membrane</location>
        <topology evidence="1">Multi-pass membrane protein</topology>
    </subcellularLocation>
</comment>
<keyword evidence="5 8" id="KW-0472">Membrane</keyword>
<dbReference type="PANTHER" id="PTHR11334:SF69">
    <property type="entry name" value="G-PROTEIN COUPLED RECEPTORS FAMILY 1 PROFILE DOMAIN-CONTAINING PROTEIN"/>
    <property type="match status" value="1"/>
</dbReference>
<dbReference type="AlphaFoldDB" id="A0A091QYE7"/>
<organism evidence="9 10">
    <name type="scientific">Merops nubicus</name>
    <name type="common">Northern carmine bee-eater</name>
    <dbReference type="NCBI Taxonomy" id="57421"/>
    <lineage>
        <taxon>Eukaryota</taxon>
        <taxon>Metazoa</taxon>
        <taxon>Chordata</taxon>
        <taxon>Craniata</taxon>
        <taxon>Vertebrata</taxon>
        <taxon>Euteleostomi</taxon>
        <taxon>Archelosauria</taxon>
        <taxon>Archosauria</taxon>
        <taxon>Dinosauria</taxon>
        <taxon>Saurischia</taxon>
        <taxon>Theropoda</taxon>
        <taxon>Coelurosauria</taxon>
        <taxon>Aves</taxon>
        <taxon>Neognathae</taxon>
        <taxon>Neoaves</taxon>
        <taxon>Telluraves</taxon>
        <taxon>Coraciimorphae</taxon>
        <taxon>Coraciiformes</taxon>
        <taxon>Meropidae</taxon>
        <taxon>Merops</taxon>
    </lineage>
</organism>
<feature type="transmembrane region" description="Helical" evidence="8">
    <location>
        <begin position="96"/>
        <end position="114"/>
    </location>
</feature>
<sequence>LLTAISVERCISVLFPLWYRCQRPKHSAGITCGVLLVLAGLLISLIYLSISFAPSYLTASAGIAIAFSLILLSIMLISDLFFFLKLLCGTRKRHPGRLFFAVLLNVIIFFAFAFDNPSSVEVFLDLTASPELFPEISMLLLMSLNSSINPIIYILVGSCQKCWLQCSVTGALRRMFEEK</sequence>
<dbReference type="GO" id="GO:0005886">
    <property type="term" value="C:plasma membrane"/>
    <property type="evidence" value="ECO:0007669"/>
    <property type="project" value="TreeGrafter"/>
</dbReference>
<evidence type="ECO:0000256" key="7">
    <source>
        <dbReference type="ARBA" id="ARBA00023224"/>
    </source>
</evidence>
<dbReference type="InterPro" id="IPR026234">
    <property type="entry name" value="MRGPCRFAMILY"/>
</dbReference>
<keyword evidence="3 8" id="KW-1133">Transmembrane helix</keyword>
<proteinExistence type="predicted"/>